<sequence length="245" mass="27275">MFNFTWGVFFVLVNFAFFLLCFKFFGKKGLYAWVGVATVIANIQVTKTIDMLGITMTLGNAMYVSVYMTTDLLNERYGVKAARRAVWFGFFMLIMTTVIMQMVLRFVPSEVDFAQGAMEALFGLLPRLALGSLAAYLVSQLLDVYLYAAIRRKFASANQLWIRNNGSGFVSSFVDTLIFCAIAFTGPEYGGFSVWIQLFVSTYVFKFILTAAGTPVLYWARGMKVPAEEADSGLPTVPAEHAAVK</sequence>
<comment type="subcellular location">
    <subcellularLocation>
        <location evidence="1">Cell membrane</location>
        <topology evidence="1">Multi-pass membrane protein</topology>
    </subcellularLocation>
</comment>
<dbReference type="HAMAP" id="MF_02088">
    <property type="entry name" value="Q_prec_transport"/>
    <property type="match status" value="1"/>
</dbReference>
<proteinExistence type="inferred from homology"/>
<dbReference type="AlphaFoldDB" id="A0A4Y6UXH3"/>
<feature type="transmembrane region" description="Helical" evidence="1">
    <location>
        <begin position="124"/>
        <end position="148"/>
    </location>
</feature>
<evidence type="ECO:0000313" key="2">
    <source>
        <dbReference type="EMBL" id="QDH22439.1"/>
    </source>
</evidence>
<comment type="function">
    <text evidence="1">Involved in the import of queuosine (Q) precursors, required for Q precursor salvage.</text>
</comment>
<feature type="transmembrane region" description="Helical" evidence="1">
    <location>
        <begin position="85"/>
        <end position="104"/>
    </location>
</feature>
<keyword evidence="3" id="KW-1185">Reference proteome</keyword>
<feature type="transmembrane region" description="Helical" evidence="1">
    <location>
        <begin position="29"/>
        <end position="45"/>
    </location>
</feature>
<name>A0A4Y6UXH3_SACBS</name>
<organism evidence="2 3">
    <name type="scientific">Saccharibacillus brassicae</name>
    <dbReference type="NCBI Taxonomy" id="2583377"/>
    <lineage>
        <taxon>Bacteria</taxon>
        <taxon>Bacillati</taxon>
        <taxon>Bacillota</taxon>
        <taxon>Bacilli</taxon>
        <taxon>Bacillales</taxon>
        <taxon>Paenibacillaceae</taxon>
        <taxon>Saccharibacillus</taxon>
    </lineage>
</organism>
<evidence type="ECO:0000256" key="1">
    <source>
        <dbReference type="HAMAP-Rule" id="MF_02088"/>
    </source>
</evidence>
<dbReference type="Proteomes" id="UP000316968">
    <property type="component" value="Chromosome"/>
</dbReference>
<evidence type="ECO:0000313" key="3">
    <source>
        <dbReference type="Proteomes" id="UP000316968"/>
    </source>
</evidence>
<keyword evidence="1" id="KW-0472">Membrane</keyword>
<keyword evidence="1" id="KW-1133">Transmembrane helix</keyword>
<dbReference type="GO" id="GO:0022857">
    <property type="term" value="F:transmembrane transporter activity"/>
    <property type="evidence" value="ECO:0007669"/>
    <property type="project" value="UniProtKB-UniRule"/>
</dbReference>
<dbReference type="OrthoDB" id="9805479at2"/>
<comment type="similarity">
    <text evidence="1">Belongs to the vitamin uptake transporter (VUT/ECF) (TC 2.A.88) family. Q precursor transporter subfamily.</text>
</comment>
<accession>A0A4Y6UXH3</accession>
<dbReference type="GO" id="GO:0005886">
    <property type="term" value="C:plasma membrane"/>
    <property type="evidence" value="ECO:0007669"/>
    <property type="project" value="UniProtKB-SubCell"/>
</dbReference>
<feature type="transmembrane region" description="Helical" evidence="1">
    <location>
        <begin position="169"/>
        <end position="186"/>
    </location>
</feature>
<dbReference type="PANTHER" id="PTHR34300:SF2">
    <property type="entry name" value="QUEUOSINE PRECURSOR TRANSPORTER-RELATED"/>
    <property type="match status" value="1"/>
</dbReference>
<dbReference type="KEGG" id="saca:FFV09_17285"/>
<reference evidence="2 3" key="1">
    <citation type="submission" date="2019-06" db="EMBL/GenBank/DDBJ databases">
        <title>Saccharibacillus brassicae sp. nov., an endophytic bacterium isolated from Chinese cabbage seeds (Brassica pekinensis).</title>
        <authorList>
            <person name="Jiang L."/>
            <person name="Lee J."/>
            <person name="Kim S.W."/>
        </authorList>
    </citation>
    <scope>NUCLEOTIDE SEQUENCE [LARGE SCALE GENOMIC DNA]</scope>
    <source>
        <strain evidence="3">KCTC 43072 / ATSA2</strain>
    </source>
</reference>
<dbReference type="EMBL" id="CP041217">
    <property type="protein sequence ID" value="QDH22439.1"/>
    <property type="molecule type" value="Genomic_DNA"/>
</dbReference>
<gene>
    <name evidence="2" type="ORF">FFV09_17285</name>
</gene>
<dbReference type="RefSeq" id="WP_141448981.1">
    <property type="nucleotide sequence ID" value="NZ_CP041217.1"/>
</dbReference>
<dbReference type="NCBIfam" id="TIGR00697">
    <property type="entry name" value="queuosine precursor transporter"/>
    <property type="match status" value="1"/>
</dbReference>
<keyword evidence="1" id="KW-0813">Transport</keyword>
<feature type="transmembrane region" description="Helical" evidence="1">
    <location>
        <begin position="192"/>
        <end position="220"/>
    </location>
</feature>
<protein>
    <recommendedName>
        <fullName evidence="1">Probable queuosine precursor transporter</fullName>
        <shortName evidence="1">Q precursor transporter</shortName>
    </recommendedName>
</protein>
<feature type="transmembrane region" description="Helical" evidence="1">
    <location>
        <begin position="6"/>
        <end position="22"/>
    </location>
</feature>
<dbReference type="Pfam" id="PF02592">
    <property type="entry name" value="Vut_1"/>
    <property type="match status" value="1"/>
</dbReference>
<feature type="transmembrane region" description="Helical" evidence="1">
    <location>
        <begin position="51"/>
        <end position="73"/>
    </location>
</feature>
<keyword evidence="1" id="KW-1003">Cell membrane</keyword>
<dbReference type="InterPro" id="IPR003744">
    <property type="entry name" value="YhhQ"/>
</dbReference>
<keyword evidence="1" id="KW-0812">Transmembrane</keyword>
<dbReference type="PANTHER" id="PTHR34300">
    <property type="entry name" value="QUEUOSINE PRECURSOR TRANSPORTER-RELATED"/>
    <property type="match status" value="1"/>
</dbReference>